<dbReference type="InterPro" id="IPR018076">
    <property type="entry name" value="T2SS_GspF_dom"/>
</dbReference>
<keyword evidence="5 7" id="KW-1133">Transmembrane helix</keyword>
<keyword evidence="6 7" id="KW-0472">Membrane</keyword>
<accession>A0ABN6XLS9</accession>
<evidence type="ECO:0000259" key="8">
    <source>
        <dbReference type="Pfam" id="PF00482"/>
    </source>
</evidence>
<dbReference type="Proteomes" id="UP001321498">
    <property type="component" value="Chromosome"/>
</dbReference>
<keyword evidence="10" id="KW-1185">Reference proteome</keyword>
<dbReference type="PRINTS" id="PR00812">
    <property type="entry name" value="BCTERIALGSPF"/>
</dbReference>
<evidence type="ECO:0000313" key="10">
    <source>
        <dbReference type="Proteomes" id="UP001321498"/>
    </source>
</evidence>
<name>A0ABN6XLS9_9MICO</name>
<feature type="transmembrane region" description="Helical" evidence="7">
    <location>
        <begin position="177"/>
        <end position="201"/>
    </location>
</feature>
<evidence type="ECO:0000256" key="2">
    <source>
        <dbReference type="ARBA" id="ARBA00005745"/>
    </source>
</evidence>
<evidence type="ECO:0000256" key="6">
    <source>
        <dbReference type="ARBA" id="ARBA00023136"/>
    </source>
</evidence>
<protein>
    <recommendedName>
        <fullName evidence="8">Type II secretion system protein GspF domain-containing protein</fullName>
    </recommendedName>
</protein>
<organism evidence="9 10">
    <name type="scientific">Naasia aerilata</name>
    <dbReference type="NCBI Taxonomy" id="1162966"/>
    <lineage>
        <taxon>Bacteria</taxon>
        <taxon>Bacillati</taxon>
        <taxon>Actinomycetota</taxon>
        <taxon>Actinomycetes</taxon>
        <taxon>Micrococcales</taxon>
        <taxon>Microbacteriaceae</taxon>
        <taxon>Naasia</taxon>
    </lineage>
</organism>
<sequence>MSIAVKTYTHRSRNSAGKLVKGRLDAASEAAALGKLRGMGLAPVAIDEFVPGTGLQREIEIPGLSKGVGLKDLAVVSRQLATMLSAGLSLLRTLSILSEQSQNKKLAEVLGQVTQDVETGIAFSTALAKHPKIFPPLMINMVRAGETGGFLDGALASIATNFEKEAKLRATIKSAMTYPVMVLLMSLVAVIAMLVFIVPVFQHMFEGLGDSCRCPPRCS</sequence>
<keyword evidence="3" id="KW-1003">Cell membrane</keyword>
<evidence type="ECO:0000256" key="5">
    <source>
        <dbReference type="ARBA" id="ARBA00022989"/>
    </source>
</evidence>
<evidence type="ECO:0000256" key="7">
    <source>
        <dbReference type="SAM" id="Phobius"/>
    </source>
</evidence>
<keyword evidence="4 7" id="KW-0812">Transmembrane</keyword>
<dbReference type="Gene3D" id="1.20.81.30">
    <property type="entry name" value="Type II secretion system (T2SS), domain F"/>
    <property type="match status" value="1"/>
</dbReference>
<evidence type="ECO:0000256" key="1">
    <source>
        <dbReference type="ARBA" id="ARBA00004651"/>
    </source>
</evidence>
<dbReference type="Pfam" id="PF00482">
    <property type="entry name" value="T2SSF"/>
    <property type="match status" value="1"/>
</dbReference>
<reference evidence="10" key="1">
    <citation type="journal article" date="2019" name="Int. J. Syst. Evol. Microbiol.">
        <title>The Global Catalogue of Microorganisms (GCM) 10K type strain sequencing project: providing services to taxonomists for standard genome sequencing and annotation.</title>
        <authorList>
            <consortium name="The Broad Institute Genomics Platform"/>
            <consortium name="The Broad Institute Genome Sequencing Center for Infectious Disease"/>
            <person name="Wu L."/>
            <person name="Ma J."/>
        </authorList>
    </citation>
    <scope>NUCLEOTIDE SEQUENCE [LARGE SCALE GENOMIC DNA]</scope>
    <source>
        <strain evidence="10">NBRC 108725</strain>
    </source>
</reference>
<dbReference type="InterPro" id="IPR003004">
    <property type="entry name" value="GspF/PilC"/>
</dbReference>
<comment type="similarity">
    <text evidence="2">Belongs to the GSP F family.</text>
</comment>
<evidence type="ECO:0000256" key="4">
    <source>
        <dbReference type="ARBA" id="ARBA00022692"/>
    </source>
</evidence>
<comment type="subcellular location">
    <subcellularLocation>
        <location evidence="1">Cell membrane</location>
        <topology evidence="1">Multi-pass membrane protein</topology>
    </subcellularLocation>
</comment>
<dbReference type="EMBL" id="AP027731">
    <property type="protein sequence ID" value="BDZ45123.1"/>
    <property type="molecule type" value="Genomic_DNA"/>
</dbReference>
<evidence type="ECO:0000313" key="9">
    <source>
        <dbReference type="EMBL" id="BDZ45123.1"/>
    </source>
</evidence>
<gene>
    <name evidence="9" type="ORF">GCM10025866_10320</name>
</gene>
<proteinExistence type="inferred from homology"/>
<feature type="domain" description="Type II secretion system protein GspF" evidence="8">
    <location>
        <begin position="77"/>
        <end position="199"/>
    </location>
</feature>
<dbReference type="PANTHER" id="PTHR30012:SF0">
    <property type="entry name" value="TYPE II SECRETION SYSTEM PROTEIN F-RELATED"/>
    <property type="match status" value="1"/>
</dbReference>
<evidence type="ECO:0000256" key="3">
    <source>
        <dbReference type="ARBA" id="ARBA00022475"/>
    </source>
</evidence>
<dbReference type="PANTHER" id="PTHR30012">
    <property type="entry name" value="GENERAL SECRETION PATHWAY PROTEIN"/>
    <property type="match status" value="1"/>
</dbReference>
<dbReference type="RefSeq" id="WP_350226719.1">
    <property type="nucleotide sequence ID" value="NZ_AP027731.1"/>
</dbReference>
<dbReference type="InterPro" id="IPR042094">
    <property type="entry name" value="T2SS_GspF_sf"/>
</dbReference>